<dbReference type="EMBL" id="LAVA02000028">
    <property type="protein sequence ID" value="OIJ67343.1"/>
    <property type="molecule type" value="Genomic_DNA"/>
</dbReference>
<sequence>MAMTLTTPAPRIVPYTPKYEASLAATTAATALPATWGTLRSSRFLPAGFVVTSSPVLGSSTSSGLPRIPGPCLTFLYLIDMTHLIDFHGLD</sequence>
<dbReference type="AlphaFoldDB" id="A0A1J4NXY4"/>
<reference evidence="1" key="1">
    <citation type="submission" date="2016-10" db="EMBL/GenBank/DDBJ databases">
        <title>Genome sequence of Streptomyces mangrovisoli MUSC 149.</title>
        <authorList>
            <person name="Lee L.-H."/>
            <person name="Ser H.-L."/>
        </authorList>
    </citation>
    <scope>NUCLEOTIDE SEQUENCE [LARGE SCALE GENOMIC DNA]</scope>
    <source>
        <strain evidence="1">MUSC 149</strain>
    </source>
</reference>
<comment type="caution">
    <text evidence="1">The sequence shown here is derived from an EMBL/GenBank/DDBJ whole genome shotgun (WGS) entry which is preliminary data.</text>
</comment>
<proteinExistence type="predicted"/>
<protein>
    <submittedName>
        <fullName evidence="1">Uncharacterized protein</fullName>
    </submittedName>
</protein>
<evidence type="ECO:0000313" key="1">
    <source>
        <dbReference type="EMBL" id="OIJ67343.1"/>
    </source>
</evidence>
<dbReference type="STRING" id="1428628.WN71_013840"/>
<organism evidence="1 2">
    <name type="scientific">Streptomyces mangrovisoli</name>
    <dbReference type="NCBI Taxonomy" id="1428628"/>
    <lineage>
        <taxon>Bacteria</taxon>
        <taxon>Bacillati</taxon>
        <taxon>Actinomycetota</taxon>
        <taxon>Actinomycetes</taxon>
        <taxon>Kitasatosporales</taxon>
        <taxon>Streptomycetaceae</taxon>
        <taxon>Streptomyces</taxon>
    </lineage>
</organism>
<name>A0A1J4NXY4_9ACTN</name>
<keyword evidence="2" id="KW-1185">Reference proteome</keyword>
<gene>
    <name evidence="1" type="ORF">WN71_013840</name>
</gene>
<evidence type="ECO:0000313" key="2">
    <source>
        <dbReference type="Proteomes" id="UP000034196"/>
    </source>
</evidence>
<accession>A0A1J4NXY4</accession>
<dbReference type="Proteomes" id="UP000034196">
    <property type="component" value="Unassembled WGS sequence"/>
</dbReference>